<keyword evidence="1" id="KW-0812">Transmembrane</keyword>
<dbReference type="PANTHER" id="PTHR38104:SF1">
    <property type="entry name" value="ANTI-SIGMA-E FACTOR RSEA"/>
    <property type="match status" value="1"/>
</dbReference>
<dbReference type="InterPro" id="IPR036147">
    <property type="entry name" value="Anti-sigma_E_RseA_N_sf"/>
</dbReference>
<dbReference type="AlphaFoldDB" id="A0A4R2KV73"/>
<gene>
    <name evidence="3" type="ORF">EV688_102180</name>
</gene>
<dbReference type="InterPro" id="IPR005572">
    <property type="entry name" value="Anti-sigma_E_RseA_N"/>
</dbReference>
<dbReference type="EMBL" id="SLWX01000002">
    <property type="protein sequence ID" value="TCO77723.1"/>
    <property type="molecule type" value="Genomic_DNA"/>
</dbReference>
<protein>
    <submittedName>
        <fullName evidence="3">RseA-like anti sigma(E) protein</fullName>
    </submittedName>
</protein>
<dbReference type="Proteomes" id="UP000294980">
    <property type="component" value="Unassembled WGS sequence"/>
</dbReference>
<keyword evidence="1" id="KW-0472">Membrane</keyword>
<reference evidence="3 4" key="1">
    <citation type="submission" date="2019-03" db="EMBL/GenBank/DDBJ databases">
        <title>Genomic Encyclopedia of Type Strains, Phase IV (KMG-IV): sequencing the most valuable type-strain genomes for metagenomic binning, comparative biology and taxonomic classification.</title>
        <authorList>
            <person name="Goeker M."/>
        </authorList>
    </citation>
    <scope>NUCLEOTIDE SEQUENCE [LARGE SCALE GENOMIC DNA]</scope>
    <source>
        <strain evidence="3 4">DSM 23344</strain>
    </source>
</reference>
<proteinExistence type="predicted"/>
<dbReference type="SUPFAM" id="SSF89069">
    <property type="entry name" value="N-terminal, cytoplasmic domain of anti-sigmaE factor RseA"/>
    <property type="match status" value="1"/>
</dbReference>
<evidence type="ECO:0000313" key="3">
    <source>
        <dbReference type="EMBL" id="TCO77723.1"/>
    </source>
</evidence>
<comment type="caution">
    <text evidence="3">The sequence shown here is derived from an EMBL/GenBank/DDBJ whole genome shotgun (WGS) entry which is preliminary data.</text>
</comment>
<feature type="domain" description="Anti sigma-E protein RseA N-terminal" evidence="2">
    <location>
        <begin position="16"/>
        <end position="79"/>
    </location>
</feature>
<dbReference type="Gene3D" id="1.10.10.880">
    <property type="entry name" value="Anti sigma-E protein RseA, N-terminal domain"/>
    <property type="match status" value="1"/>
</dbReference>
<evidence type="ECO:0000256" key="1">
    <source>
        <dbReference type="SAM" id="Phobius"/>
    </source>
</evidence>
<sequence length="206" mass="21808">MTHSTQTEGHMNESMRESLSALMDGEASEIELHRILASTDDDELRAAWSGMHRNSDILRGTAVITRMDISRAVSESVAKIDFAPVADKVAGGGMRRSLVSFAVAASVTAVVVFGGQQFLTSPDSITPAGVGSPGLVNSGGAVPVRASFGSRTEQPSMVLQPATGAGYQELARQRLRKYSQAHAEQAALNTPQGLVPFARVQDIQSQ</sequence>
<name>A0A4R2KV73_9GAMM</name>
<evidence type="ECO:0000313" key="4">
    <source>
        <dbReference type="Proteomes" id="UP000294980"/>
    </source>
</evidence>
<keyword evidence="1" id="KW-1133">Transmembrane helix</keyword>
<organism evidence="3 4">
    <name type="scientific">Chromatocurvus halotolerans</name>
    <dbReference type="NCBI Taxonomy" id="1132028"/>
    <lineage>
        <taxon>Bacteria</taxon>
        <taxon>Pseudomonadati</taxon>
        <taxon>Pseudomonadota</taxon>
        <taxon>Gammaproteobacteria</taxon>
        <taxon>Cellvibrionales</taxon>
        <taxon>Halieaceae</taxon>
        <taxon>Chromatocurvus</taxon>
    </lineage>
</organism>
<dbReference type="CDD" id="cd16328">
    <property type="entry name" value="RseA_N"/>
    <property type="match status" value="1"/>
</dbReference>
<accession>A0A4R2KV73</accession>
<feature type="transmembrane region" description="Helical" evidence="1">
    <location>
        <begin position="98"/>
        <end position="119"/>
    </location>
</feature>
<dbReference type="InterPro" id="IPR052383">
    <property type="entry name" value="Anti-sigma-E_RseA-like"/>
</dbReference>
<dbReference type="PANTHER" id="PTHR38104">
    <property type="match status" value="1"/>
</dbReference>
<dbReference type="GO" id="GO:0016989">
    <property type="term" value="F:sigma factor antagonist activity"/>
    <property type="evidence" value="ECO:0007669"/>
    <property type="project" value="InterPro"/>
</dbReference>
<dbReference type="Pfam" id="PF03872">
    <property type="entry name" value="RseA_N"/>
    <property type="match status" value="1"/>
</dbReference>
<keyword evidence="4" id="KW-1185">Reference proteome</keyword>
<evidence type="ECO:0000259" key="2">
    <source>
        <dbReference type="Pfam" id="PF03872"/>
    </source>
</evidence>